<reference evidence="2" key="1">
    <citation type="submission" date="2024-04" db="UniProtKB">
        <authorList>
            <consortium name="EnsemblMetazoa"/>
        </authorList>
    </citation>
    <scope>IDENTIFICATION</scope>
    <source>
        <strain evidence="2">EBRO</strain>
    </source>
</reference>
<sequence length="170" mass="18950">MKVTQCLKVFKMEVHGRILPKIQYTFRRKTITVILNRCTNVLSSPPASTCNHRCKMLAVLNRPASEKPISVRRQNAASTSSVATPGNVFECVPSTKLSCDSVERFLPHAAPSSAFPSDPRWCAPPSTYGSYSNVSPTRRSPPRSINPSQHRQHRPYNAPTVSIMMKIDKL</sequence>
<dbReference type="AlphaFoldDB" id="A0AAG5CW93"/>
<accession>A0AAG5CW93</accession>
<keyword evidence="3" id="KW-1185">Reference proteome</keyword>
<dbReference type="Proteomes" id="UP000075880">
    <property type="component" value="Unassembled WGS sequence"/>
</dbReference>
<name>A0AAG5CW93_ANOAO</name>
<dbReference type="EnsemblMetazoa" id="ENSAATROPT002910">
    <property type="protein sequence ID" value="ENSAATROPP002794"/>
    <property type="gene ID" value="ENSAATROPG002303"/>
</dbReference>
<protein>
    <submittedName>
        <fullName evidence="2">Uncharacterized protein</fullName>
    </submittedName>
</protein>
<organism evidence="2 3">
    <name type="scientific">Anopheles atroparvus</name>
    <name type="common">European mosquito</name>
    <dbReference type="NCBI Taxonomy" id="41427"/>
    <lineage>
        <taxon>Eukaryota</taxon>
        <taxon>Metazoa</taxon>
        <taxon>Ecdysozoa</taxon>
        <taxon>Arthropoda</taxon>
        <taxon>Hexapoda</taxon>
        <taxon>Insecta</taxon>
        <taxon>Pterygota</taxon>
        <taxon>Neoptera</taxon>
        <taxon>Endopterygota</taxon>
        <taxon>Diptera</taxon>
        <taxon>Nematocera</taxon>
        <taxon>Culicoidea</taxon>
        <taxon>Culicidae</taxon>
        <taxon>Anophelinae</taxon>
        <taxon>Anopheles</taxon>
    </lineage>
</organism>
<evidence type="ECO:0000313" key="2">
    <source>
        <dbReference type="EnsemblMetazoa" id="ENSAATROPP002794"/>
    </source>
</evidence>
<evidence type="ECO:0000313" key="3">
    <source>
        <dbReference type="Proteomes" id="UP000075880"/>
    </source>
</evidence>
<feature type="compositionally biased region" description="Polar residues" evidence="1">
    <location>
        <begin position="130"/>
        <end position="149"/>
    </location>
</feature>
<evidence type="ECO:0000256" key="1">
    <source>
        <dbReference type="SAM" id="MobiDB-lite"/>
    </source>
</evidence>
<feature type="region of interest" description="Disordered" evidence="1">
    <location>
        <begin position="130"/>
        <end position="159"/>
    </location>
</feature>
<proteinExistence type="predicted"/>